<gene>
    <name evidence="1" type="ORF">LCGC14_1083240</name>
</gene>
<name>A0A0F9MJ57_9ZZZZ</name>
<comment type="caution">
    <text evidence="1">The sequence shown here is derived from an EMBL/GenBank/DDBJ whole genome shotgun (WGS) entry which is preliminary data.</text>
</comment>
<reference evidence="1" key="1">
    <citation type="journal article" date="2015" name="Nature">
        <title>Complex archaea that bridge the gap between prokaryotes and eukaryotes.</title>
        <authorList>
            <person name="Spang A."/>
            <person name="Saw J.H."/>
            <person name="Jorgensen S.L."/>
            <person name="Zaremba-Niedzwiedzka K."/>
            <person name="Martijn J."/>
            <person name="Lind A.E."/>
            <person name="van Eijk R."/>
            <person name="Schleper C."/>
            <person name="Guy L."/>
            <person name="Ettema T.J."/>
        </authorList>
    </citation>
    <scope>NUCLEOTIDE SEQUENCE</scope>
</reference>
<dbReference type="EMBL" id="LAZR01004756">
    <property type="protein sequence ID" value="KKN05844.1"/>
    <property type="molecule type" value="Genomic_DNA"/>
</dbReference>
<dbReference type="AlphaFoldDB" id="A0A0F9MJ57"/>
<proteinExistence type="predicted"/>
<protein>
    <submittedName>
        <fullName evidence="1">Uncharacterized protein</fullName>
    </submittedName>
</protein>
<evidence type="ECO:0000313" key="1">
    <source>
        <dbReference type="EMBL" id="KKN05844.1"/>
    </source>
</evidence>
<organism evidence="1">
    <name type="scientific">marine sediment metagenome</name>
    <dbReference type="NCBI Taxonomy" id="412755"/>
    <lineage>
        <taxon>unclassified sequences</taxon>
        <taxon>metagenomes</taxon>
        <taxon>ecological metagenomes</taxon>
    </lineage>
</organism>
<accession>A0A0F9MJ57</accession>
<sequence>MVFSITSNANIIAKNIGNIARDLPKENKKALTELAIMGKGIAKGIAPVKRGNLKAGITHKVFKDRAEITSRVFGLFPYHLWVNRTIPALNIKSAVNKYFARGQRVVYGGSAVSPSGTPIIWTGLGGYFDITAEVLRKKFGKRFSIAVSNTLKKHQTR</sequence>